<dbReference type="EMBL" id="SLZU01000003">
    <property type="protein sequence ID" value="TCS65806.1"/>
    <property type="molecule type" value="Genomic_DNA"/>
</dbReference>
<feature type="transmembrane region" description="Helical" evidence="5">
    <location>
        <begin position="178"/>
        <end position="196"/>
    </location>
</feature>
<dbReference type="AlphaFoldDB" id="A0A4R3JKF9"/>
<comment type="subcellular location">
    <subcellularLocation>
        <location evidence="1">Membrane</location>
        <topology evidence="1">Multi-pass membrane protein</topology>
    </subcellularLocation>
</comment>
<evidence type="ECO:0000313" key="7">
    <source>
        <dbReference type="Proteomes" id="UP000295696"/>
    </source>
</evidence>
<dbReference type="PANTHER" id="PTHR37955:SF1">
    <property type="entry name" value="DEP DOMAIN-CONTAINING PROTEIN"/>
    <property type="match status" value="1"/>
</dbReference>
<evidence type="ECO:0000256" key="4">
    <source>
        <dbReference type="ARBA" id="ARBA00023136"/>
    </source>
</evidence>
<organism evidence="6 7">
    <name type="scientific">Primorskyibacter sedentarius</name>
    <dbReference type="NCBI Taxonomy" id="745311"/>
    <lineage>
        <taxon>Bacteria</taxon>
        <taxon>Pseudomonadati</taxon>
        <taxon>Pseudomonadota</taxon>
        <taxon>Alphaproteobacteria</taxon>
        <taxon>Rhodobacterales</taxon>
        <taxon>Roseobacteraceae</taxon>
        <taxon>Primorskyibacter</taxon>
    </lineage>
</organism>
<feature type="transmembrane region" description="Helical" evidence="5">
    <location>
        <begin position="240"/>
        <end position="260"/>
    </location>
</feature>
<feature type="transmembrane region" description="Helical" evidence="5">
    <location>
        <begin position="152"/>
        <end position="172"/>
    </location>
</feature>
<keyword evidence="3 5" id="KW-1133">Transmembrane helix</keyword>
<evidence type="ECO:0000256" key="3">
    <source>
        <dbReference type="ARBA" id="ARBA00022989"/>
    </source>
</evidence>
<dbReference type="Gene3D" id="1.50.10.150">
    <property type="entry name" value="Voltage-dependent anion channel"/>
    <property type="match status" value="1"/>
</dbReference>
<gene>
    <name evidence="6" type="ORF">EDD52_103223</name>
</gene>
<protein>
    <submittedName>
        <fullName evidence="6">Tellurite resistance protein</fullName>
    </submittedName>
</protein>
<keyword evidence="7" id="KW-1185">Reference proteome</keyword>
<dbReference type="PANTHER" id="PTHR37955">
    <property type="entry name" value="TELLURITE RESISTANCE PROTEIN TEHA"/>
    <property type="match status" value="1"/>
</dbReference>
<keyword evidence="2 5" id="KW-0812">Transmembrane</keyword>
<evidence type="ECO:0000313" key="6">
    <source>
        <dbReference type="EMBL" id="TCS65806.1"/>
    </source>
</evidence>
<dbReference type="InterPro" id="IPR004695">
    <property type="entry name" value="SLAC1/Mae1/Ssu1/TehA"/>
</dbReference>
<feature type="transmembrane region" description="Helical" evidence="5">
    <location>
        <begin position="118"/>
        <end position="140"/>
    </location>
</feature>
<feature type="transmembrane region" description="Helical" evidence="5">
    <location>
        <begin position="298"/>
        <end position="321"/>
    </location>
</feature>
<feature type="transmembrane region" description="Helical" evidence="5">
    <location>
        <begin position="208"/>
        <end position="228"/>
    </location>
</feature>
<feature type="transmembrane region" description="Helical" evidence="5">
    <location>
        <begin position="267"/>
        <end position="286"/>
    </location>
</feature>
<comment type="caution">
    <text evidence="6">The sequence shown here is derived from an EMBL/GenBank/DDBJ whole genome shotgun (WGS) entry which is preliminary data.</text>
</comment>
<keyword evidence="4 5" id="KW-0472">Membrane</keyword>
<dbReference type="GO" id="GO:0046583">
    <property type="term" value="F:monoatomic cation efflux transmembrane transporter activity"/>
    <property type="evidence" value="ECO:0007669"/>
    <property type="project" value="TreeGrafter"/>
</dbReference>
<sequence length="329" mass="35473">MSDTPIPTRSEMPFSRLAHFPVTFFACVMGLAGLTLALHRAELSFGWGNTASSAALAVTLMVFVLISAVFTMKALRKTKDFAAEWHHPVKLAFFPAISISLLLISAALLPMAEGIARIVWLVGATAQGALTLAVLSGWIGHRPFQPMHISPAWFIPAVGNVVVPIAGIPLGFAETSWMFFSAGLMFWLVLLTLVMNRLIFHDPLPARLYPTLVILLAPPAVAFLGWLQLNGGVLDPMARVLYGLTLVFLGLVLTQAPGLIRLPFAISWWALSFPVAGLTIATLRFAELSGSRAHLIAGSIFLAALCVIMAGLVARTVLAILRDEICRPE</sequence>
<dbReference type="CDD" id="cd09323">
    <property type="entry name" value="TDT_SLAC1_like"/>
    <property type="match status" value="1"/>
</dbReference>
<dbReference type="RefSeq" id="WP_243651869.1">
    <property type="nucleotide sequence ID" value="NZ_SLZU01000003.1"/>
</dbReference>
<proteinExistence type="predicted"/>
<feature type="transmembrane region" description="Helical" evidence="5">
    <location>
        <begin position="20"/>
        <end position="39"/>
    </location>
</feature>
<name>A0A4R3JKF9_9RHOB</name>
<feature type="transmembrane region" description="Helical" evidence="5">
    <location>
        <begin position="91"/>
        <end position="112"/>
    </location>
</feature>
<evidence type="ECO:0000256" key="2">
    <source>
        <dbReference type="ARBA" id="ARBA00022692"/>
    </source>
</evidence>
<feature type="transmembrane region" description="Helical" evidence="5">
    <location>
        <begin position="51"/>
        <end position="70"/>
    </location>
</feature>
<dbReference type="Pfam" id="PF03595">
    <property type="entry name" value="SLAC1"/>
    <property type="match status" value="1"/>
</dbReference>
<dbReference type="Proteomes" id="UP000295696">
    <property type="component" value="Unassembled WGS sequence"/>
</dbReference>
<dbReference type="InterPro" id="IPR052951">
    <property type="entry name" value="Tellurite_res_ion_channel"/>
</dbReference>
<dbReference type="InterPro" id="IPR038665">
    <property type="entry name" value="Voltage-dep_anion_channel_sf"/>
</dbReference>
<reference evidence="6 7" key="1">
    <citation type="submission" date="2019-03" db="EMBL/GenBank/DDBJ databases">
        <title>Genomic Encyclopedia of Type Strains, Phase IV (KMG-IV): sequencing the most valuable type-strain genomes for metagenomic binning, comparative biology and taxonomic classification.</title>
        <authorList>
            <person name="Goeker M."/>
        </authorList>
    </citation>
    <scope>NUCLEOTIDE SEQUENCE [LARGE SCALE GENOMIC DNA]</scope>
    <source>
        <strain evidence="6 7">DSM 104836</strain>
    </source>
</reference>
<evidence type="ECO:0000256" key="1">
    <source>
        <dbReference type="ARBA" id="ARBA00004141"/>
    </source>
</evidence>
<dbReference type="GO" id="GO:0005886">
    <property type="term" value="C:plasma membrane"/>
    <property type="evidence" value="ECO:0007669"/>
    <property type="project" value="TreeGrafter"/>
</dbReference>
<accession>A0A4R3JKF9</accession>
<evidence type="ECO:0000256" key="5">
    <source>
        <dbReference type="SAM" id="Phobius"/>
    </source>
</evidence>